<organism evidence="2 3">
    <name type="scientific">Cylindrobasidium torrendii FP15055 ss-10</name>
    <dbReference type="NCBI Taxonomy" id="1314674"/>
    <lineage>
        <taxon>Eukaryota</taxon>
        <taxon>Fungi</taxon>
        <taxon>Dikarya</taxon>
        <taxon>Basidiomycota</taxon>
        <taxon>Agaricomycotina</taxon>
        <taxon>Agaricomycetes</taxon>
        <taxon>Agaricomycetidae</taxon>
        <taxon>Agaricales</taxon>
        <taxon>Marasmiineae</taxon>
        <taxon>Physalacriaceae</taxon>
        <taxon>Cylindrobasidium</taxon>
    </lineage>
</organism>
<keyword evidence="1" id="KW-0472">Membrane</keyword>
<reference evidence="2 3" key="1">
    <citation type="journal article" date="2015" name="Fungal Genet. Biol.">
        <title>Evolution of novel wood decay mechanisms in Agaricales revealed by the genome sequences of Fistulina hepatica and Cylindrobasidium torrendii.</title>
        <authorList>
            <person name="Floudas D."/>
            <person name="Held B.W."/>
            <person name="Riley R."/>
            <person name="Nagy L.G."/>
            <person name="Koehler G."/>
            <person name="Ransdell A.S."/>
            <person name="Younus H."/>
            <person name="Chow J."/>
            <person name="Chiniquy J."/>
            <person name="Lipzen A."/>
            <person name="Tritt A."/>
            <person name="Sun H."/>
            <person name="Haridas S."/>
            <person name="LaButti K."/>
            <person name="Ohm R.A."/>
            <person name="Kues U."/>
            <person name="Blanchette R.A."/>
            <person name="Grigoriev I.V."/>
            <person name="Minto R.E."/>
            <person name="Hibbett D.S."/>
        </authorList>
    </citation>
    <scope>NUCLEOTIDE SEQUENCE [LARGE SCALE GENOMIC DNA]</scope>
    <source>
        <strain evidence="2 3">FP15055 ss-10</strain>
    </source>
</reference>
<evidence type="ECO:0000313" key="2">
    <source>
        <dbReference type="EMBL" id="KIY61637.1"/>
    </source>
</evidence>
<dbReference type="EMBL" id="KN880901">
    <property type="protein sequence ID" value="KIY61637.1"/>
    <property type="molecule type" value="Genomic_DNA"/>
</dbReference>
<dbReference type="AlphaFoldDB" id="A0A0D7ATS7"/>
<evidence type="ECO:0000256" key="1">
    <source>
        <dbReference type="SAM" id="Phobius"/>
    </source>
</evidence>
<protein>
    <submittedName>
        <fullName evidence="2">Uncharacterized protein</fullName>
    </submittedName>
</protein>
<keyword evidence="1" id="KW-1133">Transmembrane helix</keyword>
<keyword evidence="3" id="KW-1185">Reference proteome</keyword>
<accession>A0A0D7ATS7</accession>
<name>A0A0D7ATS7_9AGAR</name>
<evidence type="ECO:0000313" key="3">
    <source>
        <dbReference type="Proteomes" id="UP000054007"/>
    </source>
</evidence>
<gene>
    <name evidence="2" type="ORF">CYLTODRAFT_211771</name>
</gene>
<dbReference type="Proteomes" id="UP000054007">
    <property type="component" value="Unassembled WGS sequence"/>
</dbReference>
<feature type="transmembrane region" description="Helical" evidence="1">
    <location>
        <begin position="78"/>
        <end position="99"/>
    </location>
</feature>
<proteinExistence type="predicted"/>
<sequence length="102" mass="11948">MAHYECILFLYVSVMYFSSSIHPCSRLPQLYSVTLLHFFTYPPLLHLNYILYPGCIPTCHYIQLADQLHYSLALKIRILDCIISVSSHCIFCYLSYLLVYSK</sequence>
<keyword evidence="1" id="KW-0812">Transmembrane</keyword>